<protein>
    <recommendedName>
        <fullName evidence="4">Methylmalonic aciduria and homocystinuria type D protein, mitochondrial</fullName>
    </recommendedName>
</protein>
<dbReference type="GeneID" id="20245514"/>
<evidence type="ECO:0000313" key="2">
    <source>
        <dbReference type="EMBL" id="ESO96270.1"/>
    </source>
</evidence>
<evidence type="ECO:0000256" key="1">
    <source>
        <dbReference type="SAM" id="MobiDB-lite"/>
    </source>
</evidence>
<gene>
    <name evidence="2" type="ORF">LOTGIDRAFT_202207</name>
</gene>
<dbReference type="PANTHER" id="PTHR13192">
    <property type="entry name" value="MY011 PROTEIN"/>
    <property type="match status" value="1"/>
</dbReference>
<sequence>MASKVDGKTVWPDNNLGPLGPRDRRFPLPGSVGVSPEILPSKTPISPEVPKIEPSTLSDRHEAVSSQMMEHAFGTEGDVHECTMPTATDMLECVAFDCPKTLVRDFYELFPVYERRDGAITVITISQKTVNEMSTWSEAVETEREELLKTYIQGACELCAVLQQAGFWADFIDPSCGKPFLGPSTNFSLQETDERYRSLGFHIDDLGCCKVIRHHLWGTHAYVGCLFTNAPMDHPVIMTMKKDYVEPKH</sequence>
<evidence type="ECO:0000313" key="3">
    <source>
        <dbReference type="Proteomes" id="UP000030746"/>
    </source>
</evidence>
<dbReference type="OMA" id="PECCGMI"/>
<dbReference type="KEGG" id="lgi:LOTGIDRAFT_202207"/>
<dbReference type="Pfam" id="PF10229">
    <property type="entry name" value="MMADHC"/>
    <property type="match status" value="1"/>
</dbReference>
<name>V4ANB5_LOTGI</name>
<dbReference type="PANTHER" id="PTHR13192:SF3">
    <property type="entry name" value="COBALAMIN TRAFFICKING PROTEIN CBLD"/>
    <property type="match status" value="1"/>
</dbReference>
<accession>V4ANB5</accession>
<dbReference type="InterPro" id="IPR019362">
    <property type="entry name" value="MMADHC"/>
</dbReference>
<dbReference type="RefSeq" id="XP_009053048.1">
    <property type="nucleotide sequence ID" value="XM_009054800.1"/>
</dbReference>
<feature type="region of interest" description="Disordered" evidence="1">
    <location>
        <begin position="1"/>
        <end position="27"/>
    </location>
</feature>
<proteinExistence type="predicted"/>
<organism evidence="2 3">
    <name type="scientific">Lottia gigantea</name>
    <name type="common">Giant owl limpet</name>
    <dbReference type="NCBI Taxonomy" id="225164"/>
    <lineage>
        <taxon>Eukaryota</taxon>
        <taxon>Metazoa</taxon>
        <taxon>Spiralia</taxon>
        <taxon>Lophotrochozoa</taxon>
        <taxon>Mollusca</taxon>
        <taxon>Gastropoda</taxon>
        <taxon>Patellogastropoda</taxon>
        <taxon>Lottioidea</taxon>
        <taxon>Lottiidae</taxon>
        <taxon>Lottia</taxon>
    </lineage>
</organism>
<dbReference type="OrthoDB" id="10263782at2759"/>
<dbReference type="GO" id="GO:0009235">
    <property type="term" value="P:cobalamin metabolic process"/>
    <property type="evidence" value="ECO:0007669"/>
    <property type="project" value="InterPro"/>
</dbReference>
<dbReference type="HOGENOM" id="CLU_066240_0_0_1"/>
<reference evidence="2 3" key="1">
    <citation type="journal article" date="2013" name="Nature">
        <title>Insights into bilaterian evolution from three spiralian genomes.</title>
        <authorList>
            <person name="Simakov O."/>
            <person name="Marletaz F."/>
            <person name="Cho S.J."/>
            <person name="Edsinger-Gonzales E."/>
            <person name="Havlak P."/>
            <person name="Hellsten U."/>
            <person name="Kuo D.H."/>
            <person name="Larsson T."/>
            <person name="Lv J."/>
            <person name="Arendt D."/>
            <person name="Savage R."/>
            <person name="Osoegawa K."/>
            <person name="de Jong P."/>
            <person name="Grimwood J."/>
            <person name="Chapman J.A."/>
            <person name="Shapiro H."/>
            <person name="Aerts A."/>
            <person name="Otillar R.P."/>
            <person name="Terry A.Y."/>
            <person name="Boore J.L."/>
            <person name="Grigoriev I.V."/>
            <person name="Lindberg D.R."/>
            <person name="Seaver E.C."/>
            <person name="Weisblat D.A."/>
            <person name="Putnam N.H."/>
            <person name="Rokhsar D.S."/>
        </authorList>
    </citation>
    <scope>NUCLEOTIDE SEQUENCE [LARGE SCALE GENOMIC DNA]</scope>
</reference>
<dbReference type="CTD" id="20245514"/>
<dbReference type="Proteomes" id="UP000030746">
    <property type="component" value="Unassembled WGS sequence"/>
</dbReference>
<dbReference type="STRING" id="225164.V4ANB5"/>
<evidence type="ECO:0008006" key="4">
    <source>
        <dbReference type="Google" id="ProtNLM"/>
    </source>
</evidence>
<dbReference type="GO" id="GO:0005739">
    <property type="term" value="C:mitochondrion"/>
    <property type="evidence" value="ECO:0007669"/>
    <property type="project" value="TreeGrafter"/>
</dbReference>
<dbReference type="AlphaFoldDB" id="V4ANB5"/>
<dbReference type="EMBL" id="KB201504">
    <property type="protein sequence ID" value="ESO96270.1"/>
    <property type="molecule type" value="Genomic_DNA"/>
</dbReference>
<keyword evidence="3" id="KW-1185">Reference proteome</keyword>